<dbReference type="RefSeq" id="WP_058938403.1">
    <property type="nucleotide sequence ID" value="NZ_LLYW01000013.1"/>
</dbReference>
<sequence length="63" mass="7476">MDTLEKLEREVEFWKRYNSQLSEMLNGLQKEKAKAVRVLQQKQAELARLKQVRMAKARKVMAV</sequence>
<dbReference type="AlphaFoldDB" id="A0A117ITM9"/>
<comment type="caution">
    <text evidence="2">The sequence shown here is derived from an EMBL/GenBank/DDBJ whole genome shotgun (WGS) entry which is preliminary data.</text>
</comment>
<organism evidence="2 3">
    <name type="scientific">Thermococcus celericrescens</name>
    <dbReference type="NCBI Taxonomy" id="227598"/>
    <lineage>
        <taxon>Archaea</taxon>
        <taxon>Methanobacteriati</taxon>
        <taxon>Methanobacteriota</taxon>
        <taxon>Thermococci</taxon>
        <taxon>Thermococcales</taxon>
        <taxon>Thermococcaceae</taxon>
        <taxon>Thermococcus</taxon>
    </lineage>
</organism>
<dbReference type="STRING" id="227598.APY94_03970"/>
<evidence type="ECO:0000256" key="1">
    <source>
        <dbReference type="SAM" id="Coils"/>
    </source>
</evidence>
<feature type="coiled-coil region" evidence="1">
    <location>
        <begin position="4"/>
        <end position="59"/>
    </location>
</feature>
<dbReference type="EMBL" id="LLYW01000013">
    <property type="protein sequence ID" value="KUH33895.1"/>
    <property type="molecule type" value="Genomic_DNA"/>
</dbReference>
<evidence type="ECO:0000313" key="3">
    <source>
        <dbReference type="Proteomes" id="UP000053462"/>
    </source>
</evidence>
<keyword evidence="1" id="KW-0175">Coiled coil</keyword>
<proteinExistence type="predicted"/>
<protein>
    <submittedName>
        <fullName evidence="2">Uncharacterized protein</fullName>
    </submittedName>
</protein>
<evidence type="ECO:0000313" key="2">
    <source>
        <dbReference type="EMBL" id="KUH33895.1"/>
    </source>
</evidence>
<accession>A0A117ITM9</accession>
<dbReference type="OrthoDB" id="100111at2157"/>
<keyword evidence="3" id="KW-1185">Reference proteome</keyword>
<reference evidence="2 3" key="1">
    <citation type="submission" date="2015-10" db="EMBL/GenBank/DDBJ databases">
        <title>Draft genome sequence of Thermococcus celericrescens strain DSM 17994.</title>
        <authorList>
            <person name="Hong S.-J."/>
            <person name="Park C.-E."/>
            <person name="Shin J.-H."/>
        </authorList>
    </citation>
    <scope>NUCLEOTIDE SEQUENCE [LARGE SCALE GENOMIC DNA]</scope>
    <source>
        <strain evidence="2 3">DSM 17994</strain>
    </source>
</reference>
<name>A0A117ITM9_9EURY</name>
<gene>
    <name evidence="2" type="ORF">APY94_03970</name>
</gene>
<dbReference type="Proteomes" id="UP000053462">
    <property type="component" value="Unassembled WGS sequence"/>
</dbReference>